<accession>A0A9D4I1R4</accession>
<comment type="caution">
    <text evidence="2">The sequence shown here is derived from an EMBL/GenBank/DDBJ whole genome shotgun (WGS) entry which is preliminary data.</text>
</comment>
<protein>
    <submittedName>
        <fullName evidence="2">Uncharacterized protein</fullName>
    </submittedName>
</protein>
<keyword evidence="1" id="KW-0812">Transmembrane</keyword>
<evidence type="ECO:0000256" key="1">
    <source>
        <dbReference type="SAM" id="Phobius"/>
    </source>
</evidence>
<dbReference type="Proteomes" id="UP000828390">
    <property type="component" value="Unassembled WGS sequence"/>
</dbReference>
<reference evidence="2" key="1">
    <citation type="journal article" date="2019" name="bioRxiv">
        <title>The Genome of the Zebra Mussel, Dreissena polymorpha: A Resource for Invasive Species Research.</title>
        <authorList>
            <person name="McCartney M.A."/>
            <person name="Auch B."/>
            <person name="Kono T."/>
            <person name="Mallez S."/>
            <person name="Zhang Y."/>
            <person name="Obille A."/>
            <person name="Becker A."/>
            <person name="Abrahante J.E."/>
            <person name="Garbe J."/>
            <person name="Badalamenti J.P."/>
            <person name="Herman A."/>
            <person name="Mangelson H."/>
            <person name="Liachko I."/>
            <person name="Sullivan S."/>
            <person name="Sone E.D."/>
            <person name="Koren S."/>
            <person name="Silverstein K.A.T."/>
            <person name="Beckman K.B."/>
            <person name="Gohl D.M."/>
        </authorList>
    </citation>
    <scope>NUCLEOTIDE SEQUENCE</scope>
    <source>
        <strain evidence="2">Duluth1</strain>
        <tissue evidence="2">Whole animal</tissue>
    </source>
</reference>
<keyword evidence="1" id="KW-0472">Membrane</keyword>
<evidence type="ECO:0000313" key="2">
    <source>
        <dbReference type="EMBL" id="KAH3741084.1"/>
    </source>
</evidence>
<organism evidence="2 3">
    <name type="scientific">Dreissena polymorpha</name>
    <name type="common">Zebra mussel</name>
    <name type="synonym">Mytilus polymorpha</name>
    <dbReference type="NCBI Taxonomy" id="45954"/>
    <lineage>
        <taxon>Eukaryota</taxon>
        <taxon>Metazoa</taxon>
        <taxon>Spiralia</taxon>
        <taxon>Lophotrochozoa</taxon>
        <taxon>Mollusca</taxon>
        <taxon>Bivalvia</taxon>
        <taxon>Autobranchia</taxon>
        <taxon>Heteroconchia</taxon>
        <taxon>Euheterodonta</taxon>
        <taxon>Imparidentia</taxon>
        <taxon>Neoheterodontei</taxon>
        <taxon>Myida</taxon>
        <taxon>Dreissenoidea</taxon>
        <taxon>Dreissenidae</taxon>
        <taxon>Dreissena</taxon>
    </lineage>
</organism>
<reference evidence="2" key="2">
    <citation type="submission" date="2020-11" db="EMBL/GenBank/DDBJ databases">
        <authorList>
            <person name="McCartney M.A."/>
            <person name="Auch B."/>
            <person name="Kono T."/>
            <person name="Mallez S."/>
            <person name="Becker A."/>
            <person name="Gohl D.M."/>
            <person name="Silverstein K.A.T."/>
            <person name="Koren S."/>
            <person name="Bechman K.B."/>
            <person name="Herman A."/>
            <person name="Abrahante J.E."/>
            <person name="Garbe J."/>
        </authorList>
    </citation>
    <scope>NUCLEOTIDE SEQUENCE</scope>
    <source>
        <strain evidence="2">Duluth1</strain>
        <tissue evidence="2">Whole animal</tissue>
    </source>
</reference>
<proteinExistence type="predicted"/>
<dbReference type="AlphaFoldDB" id="A0A9D4I1R4"/>
<sequence length="77" mass="8657">MYLAAIEKLTANQFLVTENPSCDVTQKPPIVFKMGMSDTLQLFAIFTFLLLLLLLIIIINNNSNTNLTSSSNNNKHR</sequence>
<feature type="transmembrane region" description="Helical" evidence="1">
    <location>
        <begin position="40"/>
        <end position="59"/>
    </location>
</feature>
<gene>
    <name evidence="2" type="ORF">DPMN_047802</name>
</gene>
<evidence type="ECO:0000313" key="3">
    <source>
        <dbReference type="Proteomes" id="UP000828390"/>
    </source>
</evidence>
<name>A0A9D4I1R4_DREPO</name>
<dbReference type="EMBL" id="JAIWYP010000011">
    <property type="protein sequence ID" value="KAH3741084.1"/>
    <property type="molecule type" value="Genomic_DNA"/>
</dbReference>
<keyword evidence="1" id="KW-1133">Transmembrane helix</keyword>
<keyword evidence="3" id="KW-1185">Reference proteome</keyword>